<dbReference type="Gene3D" id="3.40.50.2300">
    <property type="match status" value="1"/>
</dbReference>
<evidence type="ECO:0000256" key="8">
    <source>
        <dbReference type="SAM" id="Phobius"/>
    </source>
</evidence>
<keyword evidence="12" id="KW-1185">Reference proteome</keyword>
<keyword evidence="8" id="KW-0812">Transmembrane</keyword>
<dbReference type="Proteomes" id="UP000078476">
    <property type="component" value="Unassembled WGS sequence"/>
</dbReference>
<dbReference type="PRINTS" id="PR00344">
    <property type="entry name" value="BCTRLSENSOR"/>
</dbReference>
<keyword evidence="5 11" id="KW-0418">Kinase</keyword>
<dbReference type="InterPro" id="IPR004358">
    <property type="entry name" value="Sig_transdc_His_kin-like_C"/>
</dbReference>
<dbReference type="PROSITE" id="PS50110">
    <property type="entry name" value="RESPONSE_REGULATORY"/>
    <property type="match status" value="1"/>
</dbReference>
<evidence type="ECO:0000256" key="3">
    <source>
        <dbReference type="ARBA" id="ARBA00022553"/>
    </source>
</evidence>
<dbReference type="InterPro" id="IPR003661">
    <property type="entry name" value="HisK_dim/P_dom"/>
</dbReference>
<sequence length="604" mass="67413">MRIPKPLFDNLATKAFFRQSIADDLGRGLFNINLRNLFAIPYFDTETEYLFWQERYLVLLTPLKFALVLGAIAFLAYILLDLYTGNITPVEALLRLPIVFVLLGFFRYLQVSPHAVSRINTIAKLGAGLSASHLLVVMLFDGDPRYYVDTWPGLLPMYFFSYGQMFMSLRATVGFGWCTAVAMPLSGAYIGVETVALIPSILNLLIVNIFGLCTRCQLEVYSRRSFREKRNAENSTEDKTRFLYQLSHNLRQPLQALSCYSSVLDTACSQQDNHPIQHIVGRMGLVIDELNVAVNHVLDIANLESGKQIPLLTNVDINLLLARLENQFTAQAALRGLKLKVCLRQSPPYNVYSDACMLSQIIGNLIDNAIKYTDRGWILVAAVKIDPERLKLHIVDSGSGIIETMRDDIFKEFFRSNRRHSDHHSQGLGIGLAYVSAATKCLPQHSLQLYSKLDHGSDFQLYLPIAASMPKIGTVMPLGYGLAGSFVMLIDDDFEVLDAMTKQLTAWGCLVQSASSKAETLVALAENIRAPDILITDFFLQHQETAYDIIEVVYADCGPVPSLILSARAIPEQDKTKLPANTRLLRKPVSAAKLMETMALAMAK</sequence>
<evidence type="ECO:0000259" key="9">
    <source>
        <dbReference type="PROSITE" id="PS50109"/>
    </source>
</evidence>
<dbReference type="InterPro" id="IPR001789">
    <property type="entry name" value="Sig_transdc_resp-reg_receiver"/>
</dbReference>
<dbReference type="InterPro" id="IPR050736">
    <property type="entry name" value="Sensor_HK_Regulatory"/>
</dbReference>
<evidence type="ECO:0000256" key="4">
    <source>
        <dbReference type="ARBA" id="ARBA00022679"/>
    </source>
</evidence>
<feature type="transmembrane region" description="Helical" evidence="8">
    <location>
        <begin position="160"/>
        <end position="182"/>
    </location>
</feature>
<feature type="domain" description="Histidine kinase" evidence="9">
    <location>
        <begin position="245"/>
        <end position="467"/>
    </location>
</feature>
<name>A0A177NUB6_9GAMM</name>
<keyword evidence="8" id="KW-0472">Membrane</keyword>
<keyword evidence="3 7" id="KW-0597">Phosphoprotein</keyword>
<dbReference type="InterPro" id="IPR011006">
    <property type="entry name" value="CheY-like_superfamily"/>
</dbReference>
<proteinExistence type="predicted"/>
<dbReference type="PROSITE" id="PS50109">
    <property type="entry name" value="HIS_KIN"/>
    <property type="match status" value="1"/>
</dbReference>
<feature type="domain" description="Response regulatory" evidence="10">
    <location>
        <begin position="486"/>
        <end position="602"/>
    </location>
</feature>
<feature type="transmembrane region" description="Helical" evidence="8">
    <location>
        <begin position="92"/>
        <end position="109"/>
    </location>
</feature>
<dbReference type="EMBL" id="LUUI01000028">
    <property type="protein sequence ID" value="OAI20839.1"/>
    <property type="molecule type" value="Genomic_DNA"/>
</dbReference>
<dbReference type="InterPro" id="IPR005467">
    <property type="entry name" value="His_kinase_dom"/>
</dbReference>
<dbReference type="OrthoDB" id="9764438at2"/>
<evidence type="ECO:0000313" key="11">
    <source>
        <dbReference type="EMBL" id="OAI20839.1"/>
    </source>
</evidence>
<keyword evidence="8" id="KW-1133">Transmembrane helix</keyword>
<comment type="caution">
    <text evidence="11">The sequence shown here is derived from an EMBL/GenBank/DDBJ whole genome shotgun (WGS) entry which is preliminary data.</text>
</comment>
<evidence type="ECO:0000259" key="10">
    <source>
        <dbReference type="PROSITE" id="PS50110"/>
    </source>
</evidence>
<dbReference type="AlphaFoldDB" id="A0A177NUB6"/>
<evidence type="ECO:0000256" key="6">
    <source>
        <dbReference type="ARBA" id="ARBA00023012"/>
    </source>
</evidence>
<dbReference type="Gene3D" id="1.10.287.130">
    <property type="match status" value="1"/>
</dbReference>
<dbReference type="InterPro" id="IPR036097">
    <property type="entry name" value="HisK_dim/P_sf"/>
</dbReference>
<protein>
    <recommendedName>
        <fullName evidence="2">histidine kinase</fullName>
        <ecNumber evidence="2">2.7.13.3</ecNumber>
    </recommendedName>
</protein>
<keyword evidence="6" id="KW-0902">Two-component regulatory system</keyword>
<gene>
    <name evidence="11" type="ORF">A1359_20340</name>
</gene>
<evidence type="ECO:0000256" key="2">
    <source>
        <dbReference type="ARBA" id="ARBA00012438"/>
    </source>
</evidence>
<reference evidence="11 12" key="1">
    <citation type="submission" date="2016-03" db="EMBL/GenBank/DDBJ databases">
        <authorList>
            <person name="Ploux O."/>
        </authorList>
    </citation>
    <scope>NUCLEOTIDE SEQUENCE [LARGE SCALE GENOMIC DNA]</scope>
    <source>
        <strain evidence="11 12">R-45370</strain>
    </source>
</reference>
<dbReference type="RefSeq" id="WP_066977293.1">
    <property type="nucleotide sequence ID" value="NZ_LUUI01000028.1"/>
</dbReference>
<organism evidence="11 12">
    <name type="scientific">Methylomonas lenta</name>
    <dbReference type="NCBI Taxonomy" id="980561"/>
    <lineage>
        <taxon>Bacteria</taxon>
        <taxon>Pseudomonadati</taxon>
        <taxon>Pseudomonadota</taxon>
        <taxon>Gammaproteobacteria</taxon>
        <taxon>Methylococcales</taxon>
        <taxon>Methylococcaceae</taxon>
        <taxon>Methylomonas</taxon>
    </lineage>
</organism>
<evidence type="ECO:0000256" key="1">
    <source>
        <dbReference type="ARBA" id="ARBA00000085"/>
    </source>
</evidence>
<dbReference type="SUPFAM" id="SSF47384">
    <property type="entry name" value="Homodimeric domain of signal transducing histidine kinase"/>
    <property type="match status" value="1"/>
</dbReference>
<accession>A0A177NUB6</accession>
<dbReference type="Pfam" id="PF02518">
    <property type="entry name" value="HATPase_c"/>
    <property type="match status" value="1"/>
</dbReference>
<dbReference type="STRING" id="980561.A1359_20340"/>
<feature type="transmembrane region" description="Helical" evidence="8">
    <location>
        <begin position="56"/>
        <end position="80"/>
    </location>
</feature>
<dbReference type="InterPro" id="IPR036890">
    <property type="entry name" value="HATPase_C_sf"/>
</dbReference>
<evidence type="ECO:0000313" key="12">
    <source>
        <dbReference type="Proteomes" id="UP000078476"/>
    </source>
</evidence>
<dbReference type="InterPro" id="IPR003594">
    <property type="entry name" value="HATPase_dom"/>
</dbReference>
<comment type="catalytic activity">
    <reaction evidence="1">
        <text>ATP + protein L-histidine = ADP + protein N-phospho-L-histidine.</text>
        <dbReference type="EC" id="2.7.13.3"/>
    </reaction>
</comment>
<feature type="transmembrane region" description="Helical" evidence="8">
    <location>
        <begin position="121"/>
        <end position="140"/>
    </location>
</feature>
<feature type="transmembrane region" description="Helical" evidence="8">
    <location>
        <begin position="194"/>
        <end position="212"/>
    </location>
</feature>
<feature type="modified residue" description="4-aspartylphosphate" evidence="7">
    <location>
        <position position="537"/>
    </location>
</feature>
<evidence type="ECO:0000256" key="5">
    <source>
        <dbReference type="ARBA" id="ARBA00022777"/>
    </source>
</evidence>
<dbReference type="CDD" id="cd00082">
    <property type="entry name" value="HisKA"/>
    <property type="match status" value="1"/>
</dbReference>
<dbReference type="CDD" id="cd00075">
    <property type="entry name" value="HATPase"/>
    <property type="match status" value="1"/>
</dbReference>
<dbReference type="SMART" id="SM00387">
    <property type="entry name" value="HATPase_c"/>
    <property type="match status" value="1"/>
</dbReference>
<dbReference type="SUPFAM" id="SSF55874">
    <property type="entry name" value="ATPase domain of HSP90 chaperone/DNA topoisomerase II/histidine kinase"/>
    <property type="match status" value="1"/>
</dbReference>
<dbReference type="PANTHER" id="PTHR43711">
    <property type="entry name" value="TWO-COMPONENT HISTIDINE KINASE"/>
    <property type="match status" value="1"/>
</dbReference>
<dbReference type="EC" id="2.7.13.3" evidence="2"/>
<dbReference type="Gene3D" id="3.30.565.10">
    <property type="entry name" value="Histidine kinase-like ATPase, C-terminal domain"/>
    <property type="match status" value="1"/>
</dbReference>
<evidence type="ECO:0000256" key="7">
    <source>
        <dbReference type="PROSITE-ProRule" id="PRU00169"/>
    </source>
</evidence>
<dbReference type="SUPFAM" id="SSF52172">
    <property type="entry name" value="CheY-like"/>
    <property type="match status" value="1"/>
</dbReference>
<dbReference type="PANTHER" id="PTHR43711:SF1">
    <property type="entry name" value="HISTIDINE KINASE 1"/>
    <property type="match status" value="1"/>
</dbReference>
<dbReference type="GO" id="GO:0000155">
    <property type="term" value="F:phosphorelay sensor kinase activity"/>
    <property type="evidence" value="ECO:0007669"/>
    <property type="project" value="InterPro"/>
</dbReference>
<keyword evidence="4" id="KW-0808">Transferase</keyword>